<evidence type="ECO:0000256" key="1">
    <source>
        <dbReference type="SAM" id="Phobius"/>
    </source>
</evidence>
<organism evidence="2 3">
    <name type="scientific">Roseibacillus ishigakijimensis</name>
    <dbReference type="NCBI Taxonomy" id="454146"/>
    <lineage>
        <taxon>Bacteria</taxon>
        <taxon>Pseudomonadati</taxon>
        <taxon>Verrucomicrobiota</taxon>
        <taxon>Verrucomicrobiia</taxon>
        <taxon>Verrucomicrobiales</taxon>
        <taxon>Verrucomicrobiaceae</taxon>
        <taxon>Roseibacillus</taxon>
    </lineage>
</organism>
<dbReference type="Proteomes" id="UP000604083">
    <property type="component" value="Unassembled WGS sequence"/>
</dbReference>
<proteinExistence type="predicted"/>
<feature type="transmembrane region" description="Helical" evidence="1">
    <location>
        <begin position="405"/>
        <end position="423"/>
    </location>
</feature>
<gene>
    <name evidence="2" type="ORF">JIN78_06415</name>
</gene>
<name>A0A934RSH3_9BACT</name>
<evidence type="ECO:0000313" key="3">
    <source>
        <dbReference type="Proteomes" id="UP000604083"/>
    </source>
</evidence>
<feature type="transmembrane region" description="Helical" evidence="1">
    <location>
        <begin position="379"/>
        <end position="399"/>
    </location>
</feature>
<keyword evidence="1" id="KW-0812">Transmembrane</keyword>
<feature type="transmembrane region" description="Helical" evidence="1">
    <location>
        <begin position="353"/>
        <end position="372"/>
    </location>
</feature>
<evidence type="ECO:0000313" key="2">
    <source>
        <dbReference type="EMBL" id="MBK1833691.1"/>
    </source>
</evidence>
<comment type="caution">
    <text evidence="2">The sequence shown here is derived from an EMBL/GenBank/DDBJ whole genome shotgun (WGS) entry which is preliminary data.</text>
</comment>
<sequence length="440" mass="49465">MSRPWIARLVLAALTLEIGLLCRLYTGDLPFLQRAEELVFRFLLQEFQEVDSAQAILEPQPDSQGWSLRRLQEARPGPEEDWTRVEILESPELFDEDEPSPSEMALILSKLHQAGVRDLALTAYLSWSQAEQLELLALESSLQPFETVLLPVAASEVPQPDDSPLWLADSLLSRENLRGDTSGLPLLNQVVAPPSLEVNPRIRFAFPDFGSRDFQYRREGRVPLLARWHEGFLPSWPLALAMRLEGVSAADLVIEPGRHLRLGADGPVIPLDDFGRARMEGNQPGAKEWPSIKARELFPLGEVDLPQLTRRVVVLEKLDERRAARSEELLAEARALLSFPRPGPQQVFARIGWQWEVFLFAEVLLVALYALFLRPWGQFLALAGLCLLFVASAGGLFLWQGLWTPVFPFVIATTVAWCLVGYLQQIAHPLPQKRKAPSQS</sequence>
<evidence type="ECO:0008006" key="4">
    <source>
        <dbReference type="Google" id="ProtNLM"/>
    </source>
</evidence>
<accession>A0A934RSH3</accession>
<keyword evidence="3" id="KW-1185">Reference proteome</keyword>
<dbReference type="RefSeq" id="WP_200391126.1">
    <property type="nucleotide sequence ID" value="NZ_JAENIO010000012.1"/>
</dbReference>
<reference evidence="2" key="1">
    <citation type="submission" date="2021-01" db="EMBL/GenBank/DDBJ databases">
        <title>Modified the classification status of verrucomicrobia.</title>
        <authorList>
            <person name="Feng X."/>
        </authorList>
    </citation>
    <scope>NUCLEOTIDE SEQUENCE</scope>
    <source>
        <strain evidence="2">KCTC 12986</strain>
    </source>
</reference>
<protein>
    <recommendedName>
        <fullName evidence="4">CHASE2 domain-containing protein</fullName>
    </recommendedName>
</protein>
<keyword evidence="1" id="KW-1133">Transmembrane helix</keyword>
<keyword evidence="1" id="KW-0472">Membrane</keyword>
<dbReference type="EMBL" id="JAENIO010000012">
    <property type="protein sequence ID" value="MBK1833691.1"/>
    <property type="molecule type" value="Genomic_DNA"/>
</dbReference>
<dbReference type="AlphaFoldDB" id="A0A934RSH3"/>